<proteinExistence type="predicted"/>
<reference evidence="3" key="1">
    <citation type="submission" date="2016-11" db="UniProtKB">
        <authorList>
            <consortium name="WormBaseParasite"/>
        </authorList>
    </citation>
    <scope>IDENTIFICATION</scope>
</reference>
<protein>
    <submittedName>
        <fullName evidence="3">Uncharacterized protein</fullName>
    </submittedName>
</protein>
<feature type="transmembrane region" description="Helical" evidence="1">
    <location>
        <begin position="62"/>
        <end position="80"/>
    </location>
</feature>
<evidence type="ECO:0000313" key="2">
    <source>
        <dbReference type="Proteomes" id="UP000095287"/>
    </source>
</evidence>
<dbReference type="WBParaSite" id="L893_g21040.t1">
    <property type="protein sequence ID" value="L893_g21040.t1"/>
    <property type="gene ID" value="L893_g21040"/>
</dbReference>
<dbReference type="AlphaFoldDB" id="A0A1I7YYM6"/>
<keyword evidence="1" id="KW-0812">Transmembrane</keyword>
<evidence type="ECO:0000313" key="3">
    <source>
        <dbReference type="WBParaSite" id="L893_g21040.t1"/>
    </source>
</evidence>
<evidence type="ECO:0000256" key="1">
    <source>
        <dbReference type="SAM" id="Phobius"/>
    </source>
</evidence>
<name>A0A1I7YYM6_9BILA</name>
<organism evidence="2 3">
    <name type="scientific">Steinernema glaseri</name>
    <dbReference type="NCBI Taxonomy" id="37863"/>
    <lineage>
        <taxon>Eukaryota</taxon>
        <taxon>Metazoa</taxon>
        <taxon>Ecdysozoa</taxon>
        <taxon>Nematoda</taxon>
        <taxon>Chromadorea</taxon>
        <taxon>Rhabditida</taxon>
        <taxon>Tylenchina</taxon>
        <taxon>Panagrolaimomorpha</taxon>
        <taxon>Strongyloidoidea</taxon>
        <taxon>Steinernematidae</taxon>
        <taxon>Steinernema</taxon>
    </lineage>
</organism>
<accession>A0A1I7YYM6</accession>
<sequence length="81" mass="8916">MNFSVQGKGIAIKCPDVLCLNTYNAHGADAPSLSVAGEPRIFIHNCLLFLWMDPLGGGVLDLGIYWAVYFILFVPLLLFIM</sequence>
<keyword evidence="2" id="KW-1185">Reference proteome</keyword>
<dbReference type="Proteomes" id="UP000095287">
    <property type="component" value="Unplaced"/>
</dbReference>
<keyword evidence="1" id="KW-1133">Transmembrane helix</keyword>
<keyword evidence="1" id="KW-0472">Membrane</keyword>